<dbReference type="Proteomes" id="UP000027186">
    <property type="component" value="Plasmid AbAZ39_p2"/>
</dbReference>
<name>A0A2K1G443_9PROT</name>
<dbReference type="GO" id="GO:0005886">
    <property type="term" value="C:plasma membrane"/>
    <property type="evidence" value="ECO:0007669"/>
    <property type="project" value="TreeGrafter"/>
</dbReference>
<dbReference type="KEGG" id="abq:ABAZ39_23650"/>
<organism evidence="8 11">
    <name type="scientific">Azospirillum argentinense</name>
    <dbReference type="NCBI Taxonomy" id="2970906"/>
    <lineage>
        <taxon>Bacteria</taxon>
        <taxon>Pseudomonadati</taxon>
        <taxon>Pseudomonadota</taxon>
        <taxon>Alphaproteobacteria</taxon>
        <taxon>Rhodospirillales</taxon>
        <taxon>Azospirillaceae</taxon>
        <taxon>Azospirillum</taxon>
    </lineage>
</organism>
<dbReference type="Proteomes" id="UP000236268">
    <property type="component" value="Unassembled WGS sequence"/>
</dbReference>
<evidence type="ECO:0000313" key="11">
    <source>
        <dbReference type="Proteomes" id="UP000236268"/>
    </source>
</evidence>
<evidence type="ECO:0000313" key="9">
    <source>
        <dbReference type="EMBL" id="QCN98145.1"/>
    </source>
</evidence>
<reference evidence="9 12" key="3">
    <citation type="submission" date="2018-09" db="EMBL/GenBank/DDBJ databases">
        <title>Whole genome based analysis of evolution and adaptive divergence in Indian and Brazilian strains of Azospirillum brasilense.</title>
        <authorList>
            <person name="Singh C."/>
            <person name="Tripathi A.K."/>
        </authorList>
    </citation>
    <scope>NUCLEOTIDE SEQUENCE [LARGE SCALE GENOMIC DNA]</scope>
    <source>
        <strain evidence="9 12">MTCC4035</strain>
        <plasmid evidence="9 12">p2</plasmid>
    </source>
</reference>
<comment type="subcellular location">
    <subcellularLocation>
        <location evidence="1">Membrane</location>
        <topology evidence="1">Multi-pass membrane protein</topology>
    </subcellularLocation>
</comment>
<reference evidence="7 10" key="1">
    <citation type="journal article" date="2014" name="Genome Announc.">
        <title>Complete Genome Sequence of the Model Rhizosphere Strain Azospirillum brasilense Az39, Successfully Applied in Agriculture.</title>
        <authorList>
            <person name="Rivera D."/>
            <person name="Revale S."/>
            <person name="Molina R."/>
            <person name="Gualpa J."/>
            <person name="Puente M."/>
            <person name="Maroniche G."/>
            <person name="Paris G."/>
            <person name="Baker D."/>
            <person name="Clavijo B."/>
            <person name="McLay K."/>
            <person name="Spaepen S."/>
            <person name="Perticari A."/>
            <person name="Vazquez M."/>
            <person name="Wisniewski-Dye F."/>
            <person name="Watkins C."/>
            <person name="Martinez-Abarca F."/>
            <person name="Vanderleyden J."/>
            <person name="Cassan F."/>
        </authorList>
    </citation>
    <scope>NUCLEOTIDE SEQUENCE [LARGE SCALE GENOMIC DNA]</scope>
    <source>
        <strain evidence="7 10">Az39</strain>
        <plasmid evidence="7">AbAZ39_p2</plasmid>
    </source>
</reference>
<reference evidence="8 11" key="2">
    <citation type="submission" date="2018-01" db="EMBL/GenBank/DDBJ databases">
        <title>Whole genome sequence of Azospirillum brasilense REC3 isolated from strawberry roots.</title>
        <authorList>
            <person name="Fontana C.A."/>
            <person name="Salazar S.M."/>
            <person name="Bassi D."/>
            <person name="Puglisi E."/>
            <person name="Lovaisa N.C."/>
            <person name="Toffoli L.M."/>
            <person name="Pedraza R."/>
            <person name="Cocconcelli P.S."/>
        </authorList>
    </citation>
    <scope>NUCLEOTIDE SEQUENCE [LARGE SCALE GENOMIC DNA]</scope>
    <source>
        <strain evidence="8 11">REC3</strain>
        <plasmid evidence="8">p3unnamed</plasmid>
    </source>
</reference>
<evidence type="ECO:0000313" key="10">
    <source>
        <dbReference type="Proteomes" id="UP000027186"/>
    </source>
</evidence>
<evidence type="ECO:0000256" key="1">
    <source>
        <dbReference type="ARBA" id="ARBA00004141"/>
    </source>
</evidence>
<evidence type="ECO:0000313" key="12">
    <source>
        <dbReference type="Proteomes" id="UP000298595"/>
    </source>
</evidence>
<keyword evidence="5 6" id="KW-0472">Membrane</keyword>
<accession>A0A2K1G443</accession>
<keyword evidence="8" id="KW-0614">Plasmid</keyword>
<protein>
    <submittedName>
        <fullName evidence="8">BAX inhibitor (BI)-1/YccA family protein</fullName>
    </submittedName>
    <submittedName>
        <fullName evidence="9">Bax inhibitor-1/YccA family protein</fullName>
    </submittedName>
    <submittedName>
        <fullName evidence="7">Membrane protein</fullName>
    </submittedName>
</protein>
<feature type="transmembrane region" description="Helical" evidence="6">
    <location>
        <begin position="64"/>
        <end position="82"/>
    </location>
</feature>
<evidence type="ECO:0000256" key="2">
    <source>
        <dbReference type="ARBA" id="ARBA00010350"/>
    </source>
</evidence>
<dbReference type="RefSeq" id="WP_040136137.1">
    <property type="nucleotide sequence ID" value="NZ_CP007795.1"/>
</dbReference>
<feature type="transmembrane region" description="Helical" evidence="6">
    <location>
        <begin position="212"/>
        <end position="232"/>
    </location>
</feature>
<geneLocation type="plasmid" evidence="7 10">
    <name>AbAZ39_p2</name>
</geneLocation>
<comment type="similarity">
    <text evidence="2 6">Belongs to the BI1 family.</text>
</comment>
<geneLocation type="plasmid" evidence="8">
    <name>p3unnamed</name>
</geneLocation>
<dbReference type="EMBL" id="CP032323">
    <property type="protein sequence ID" value="QCN98145.1"/>
    <property type="molecule type" value="Genomic_DNA"/>
</dbReference>
<proteinExistence type="inferred from homology"/>
<evidence type="ECO:0000256" key="5">
    <source>
        <dbReference type="ARBA" id="ARBA00023136"/>
    </source>
</evidence>
<keyword evidence="3 6" id="KW-0812">Transmembrane</keyword>
<dbReference type="InterPro" id="IPR006214">
    <property type="entry name" value="Bax_inhibitor_1-related"/>
</dbReference>
<sequence length="240" mass="25965">MSGPFYGNQFGSAAPAYGAAFDEGLRKHMLRVYNFMMLGLGVTGLVALFVASTPALYVPIFTTPLKWVVMLAPLAFIMVLSFRFHAMSAAALQGLFWAFCAVMGVSMASIFLVFTGASVARVFFITAAMFAAMSLWGYTTKADLSKMGSFLMMGLIGIVIASLVNIFVGSSALQFAISVIGVVIFTGLTAYDTQRIKEEYAEGHGHEGNTKLAVMGALSLYLNFINLFQMLLQLMGNREE</sequence>
<feature type="transmembrane region" description="Helical" evidence="6">
    <location>
        <begin position="173"/>
        <end position="191"/>
    </location>
</feature>
<dbReference type="Pfam" id="PF01027">
    <property type="entry name" value="Bax1-I"/>
    <property type="match status" value="1"/>
</dbReference>
<dbReference type="EMBL" id="POWG01000005">
    <property type="protein sequence ID" value="PNQ99561.1"/>
    <property type="molecule type" value="Genomic_DNA"/>
</dbReference>
<dbReference type="KEGG" id="aare:D3093_22950"/>
<feature type="transmembrane region" description="Helical" evidence="6">
    <location>
        <begin position="94"/>
        <end position="114"/>
    </location>
</feature>
<evidence type="ECO:0000313" key="7">
    <source>
        <dbReference type="EMBL" id="AIB14890.1"/>
    </source>
</evidence>
<keyword evidence="4 6" id="KW-1133">Transmembrane helix</keyword>
<feature type="transmembrane region" description="Helical" evidence="6">
    <location>
        <begin position="120"/>
        <end position="138"/>
    </location>
</feature>
<dbReference type="PANTHER" id="PTHR23291:SF50">
    <property type="entry name" value="PROTEIN LIFEGUARD 4"/>
    <property type="match status" value="1"/>
</dbReference>
<dbReference type="Proteomes" id="UP000298595">
    <property type="component" value="Plasmid p2"/>
</dbReference>
<evidence type="ECO:0000256" key="3">
    <source>
        <dbReference type="ARBA" id="ARBA00022692"/>
    </source>
</evidence>
<dbReference type="OrthoDB" id="9793828at2"/>
<feature type="transmembrane region" description="Helical" evidence="6">
    <location>
        <begin position="35"/>
        <end position="58"/>
    </location>
</feature>
<evidence type="ECO:0000313" key="8">
    <source>
        <dbReference type="EMBL" id="PNQ99561.1"/>
    </source>
</evidence>
<dbReference type="AlphaFoldDB" id="A0A2K1G443"/>
<gene>
    <name evidence="7" type="ORF">ABAZ39_23650</name>
    <name evidence="8" type="ORF">C1S70_06245</name>
    <name evidence="9" type="ORF">D3093_22950</name>
</gene>
<evidence type="ECO:0000256" key="4">
    <source>
        <dbReference type="ARBA" id="ARBA00022989"/>
    </source>
</evidence>
<accession>A0A060DQB8</accession>
<dbReference type="CDD" id="cd10432">
    <property type="entry name" value="BI-1-like_bacterial"/>
    <property type="match status" value="1"/>
</dbReference>
<geneLocation type="plasmid" evidence="9 12">
    <name>p2</name>
</geneLocation>
<evidence type="ECO:0000256" key="6">
    <source>
        <dbReference type="RuleBase" id="RU004379"/>
    </source>
</evidence>
<dbReference type="PANTHER" id="PTHR23291">
    <property type="entry name" value="BAX INHIBITOR-RELATED"/>
    <property type="match status" value="1"/>
</dbReference>
<feature type="transmembrane region" description="Helical" evidence="6">
    <location>
        <begin position="150"/>
        <end position="167"/>
    </location>
</feature>
<dbReference type="EMBL" id="CP007795">
    <property type="protein sequence ID" value="AIB14890.1"/>
    <property type="molecule type" value="Genomic_DNA"/>
</dbReference>